<sequence>MKVILKQDVKGLGKKEQMVEASDGYARNFLLPRGLAVEATSSNVNIMKTKKEAEAQKKDREISQAKELAKKIKDITVTLKVKAGENGKLFGSITSKDVAEALKSQQKLDIDKKKLVMPDSLKAVGTFEVEVKLYPEINSKFTVKIESL</sequence>
<dbReference type="Proteomes" id="UP000016860">
    <property type="component" value="Unassembled WGS sequence"/>
</dbReference>
<dbReference type="GO" id="GO:1990904">
    <property type="term" value="C:ribonucleoprotein complex"/>
    <property type="evidence" value="ECO:0007669"/>
    <property type="project" value="UniProtKB-KW"/>
</dbReference>
<dbReference type="InterPro" id="IPR036935">
    <property type="entry name" value="Ribosomal_bL9_N_sf"/>
</dbReference>
<comment type="similarity">
    <text evidence="1 7">Belongs to the bacterial ribosomal protein bL9 family.</text>
</comment>
<evidence type="ECO:0000313" key="11">
    <source>
        <dbReference type="Proteomes" id="UP000016860"/>
    </source>
</evidence>
<dbReference type="Pfam" id="PF03948">
    <property type="entry name" value="Ribosomal_L9_C"/>
    <property type="match status" value="1"/>
</dbReference>
<protein>
    <recommendedName>
        <fullName evidence="6 7">Large ribosomal subunit protein bL9</fullName>
    </recommendedName>
</protein>
<accession>U4R6I0</accession>
<evidence type="ECO:0000259" key="9">
    <source>
        <dbReference type="Pfam" id="PF03948"/>
    </source>
</evidence>
<evidence type="ECO:0000313" key="10">
    <source>
        <dbReference type="EMBL" id="EPR14377.1"/>
    </source>
</evidence>
<dbReference type="SUPFAM" id="SSF55653">
    <property type="entry name" value="Ribosomal protein L9 C-domain"/>
    <property type="match status" value="1"/>
</dbReference>
<dbReference type="HAMAP" id="MF_00503">
    <property type="entry name" value="Ribosomal_bL9"/>
    <property type="match status" value="1"/>
</dbReference>
<dbReference type="GO" id="GO:0006412">
    <property type="term" value="P:translation"/>
    <property type="evidence" value="ECO:0007669"/>
    <property type="project" value="UniProtKB-UniRule"/>
</dbReference>
<keyword evidence="3 7" id="KW-0694">RNA-binding</keyword>
<dbReference type="RefSeq" id="WP_014311775.1">
    <property type="nucleotide sequence ID" value="NZ_ATAY01000006.1"/>
</dbReference>
<feature type="domain" description="Ribosomal protein L9" evidence="8">
    <location>
        <begin position="1"/>
        <end position="46"/>
    </location>
</feature>
<comment type="caution">
    <text evidence="10">The sequence shown here is derived from an EMBL/GenBank/DDBJ whole genome shotgun (WGS) entry which is preliminary data.</text>
</comment>
<dbReference type="PANTHER" id="PTHR21368">
    <property type="entry name" value="50S RIBOSOMAL PROTEIN L9"/>
    <property type="match status" value="1"/>
</dbReference>
<keyword evidence="5 7" id="KW-0687">Ribonucleoprotein</keyword>
<keyword evidence="2 7" id="KW-0699">rRNA-binding</keyword>
<dbReference type="GO" id="GO:0005840">
    <property type="term" value="C:ribosome"/>
    <property type="evidence" value="ECO:0007669"/>
    <property type="project" value="UniProtKB-KW"/>
</dbReference>
<dbReference type="NCBIfam" id="TIGR00158">
    <property type="entry name" value="L9"/>
    <property type="match status" value="1"/>
</dbReference>
<dbReference type="Gene3D" id="3.10.430.100">
    <property type="entry name" value="Ribosomal protein L9, C-terminal domain"/>
    <property type="match status" value="1"/>
</dbReference>
<proteinExistence type="inferred from homology"/>
<dbReference type="InterPro" id="IPR020070">
    <property type="entry name" value="Ribosomal_bL9_N"/>
</dbReference>
<evidence type="ECO:0000256" key="2">
    <source>
        <dbReference type="ARBA" id="ARBA00022730"/>
    </source>
</evidence>
<evidence type="ECO:0000256" key="5">
    <source>
        <dbReference type="ARBA" id="ARBA00023274"/>
    </source>
</evidence>
<dbReference type="InterPro" id="IPR000244">
    <property type="entry name" value="Ribosomal_bL9"/>
</dbReference>
<feature type="domain" description="Large ribosomal subunit protein bL9 C-terminal" evidence="9">
    <location>
        <begin position="64"/>
        <end position="146"/>
    </location>
</feature>
<evidence type="ECO:0000259" key="8">
    <source>
        <dbReference type="Pfam" id="PF01281"/>
    </source>
</evidence>
<evidence type="ECO:0000256" key="7">
    <source>
        <dbReference type="HAMAP-Rule" id="MF_00503"/>
    </source>
</evidence>
<organism evidence="10 11">
    <name type="scientific">Ruminiclostridium papyrosolvens C7</name>
    <dbReference type="NCBI Taxonomy" id="1330534"/>
    <lineage>
        <taxon>Bacteria</taxon>
        <taxon>Bacillati</taxon>
        <taxon>Bacillota</taxon>
        <taxon>Clostridia</taxon>
        <taxon>Eubacteriales</taxon>
        <taxon>Oscillospiraceae</taxon>
        <taxon>Ruminiclostridium</taxon>
    </lineage>
</organism>
<evidence type="ECO:0000256" key="3">
    <source>
        <dbReference type="ARBA" id="ARBA00022884"/>
    </source>
</evidence>
<dbReference type="AlphaFoldDB" id="U4R6I0"/>
<comment type="function">
    <text evidence="7">Binds to the 23S rRNA.</text>
</comment>
<name>U4R6I0_9FIRM</name>
<dbReference type="InterPro" id="IPR009027">
    <property type="entry name" value="Ribosomal_bL9/RNase_H1_N"/>
</dbReference>
<keyword evidence="4 7" id="KW-0689">Ribosomal protein</keyword>
<dbReference type="OrthoDB" id="9788336at2"/>
<dbReference type="EMBL" id="ATAY01000006">
    <property type="protein sequence ID" value="EPR14377.1"/>
    <property type="molecule type" value="Genomic_DNA"/>
</dbReference>
<dbReference type="InterPro" id="IPR020069">
    <property type="entry name" value="Ribosomal_bL9_C"/>
</dbReference>
<dbReference type="GO" id="GO:0003735">
    <property type="term" value="F:structural constituent of ribosome"/>
    <property type="evidence" value="ECO:0007669"/>
    <property type="project" value="InterPro"/>
</dbReference>
<evidence type="ECO:0000256" key="6">
    <source>
        <dbReference type="ARBA" id="ARBA00035292"/>
    </source>
</evidence>
<dbReference type="PATRIC" id="fig|1330534.3.peg.172"/>
<evidence type="ECO:0000256" key="4">
    <source>
        <dbReference type="ARBA" id="ARBA00022980"/>
    </source>
</evidence>
<dbReference type="SUPFAM" id="SSF55658">
    <property type="entry name" value="L9 N-domain-like"/>
    <property type="match status" value="1"/>
</dbReference>
<gene>
    <name evidence="7" type="primary">rplI</name>
    <name evidence="10" type="ORF">L323_00830</name>
</gene>
<dbReference type="Pfam" id="PF01281">
    <property type="entry name" value="Ribosomal_L9_N"/>
    <property type="match status" value="1"/>
</dbReference>
<dbReference type="InterPro" id="IPR020594">
    <property type="entry name" value="Ribosomal_bL9_bac/chp"/>
</dbReference>
<dbReference type="Gene3D" id="3.40.5.10">
    <property type="entry name" value="Ribosomal protein L9, N-terminal domain"/>
    <property type="match status" value="1"/>
</dbReference>
<evidence type="ECO:0000256" key="1">
    <source>
        <dbReference type="ARBA" id="ARBA00010605"/>
    </source>
</evidence>
<dbReference type="STRING" id="1330534.L323_00830"/>
<reference evidence="10 11" key="1">
    <citation type="journal article" date="2013" name="Genome Announc.">
        <title>Draft Genome Sequence of the Cellulolytic Bacterium Clostridium papyrosolvens C7 (ATCC 700395).</title>
        <authorList>
            <person name="Zepeda V."/>
            <person name="Dassa B."/>
            <person name="Borovok I."/>
            <person name="Lamed R."/>
            <person name="Bayer E.A."/>
            <person name="Cate J.H."/>
        </authorList>
    </citation>
    <scope>NUCLEOTIDE SEQUENCE [LARGE SCALE GENOMIC DNA]</scope>
    <source>
        <strain evidence="10 11">C7</strain>
    </source>
</reference>
<dbReference type="InterPro" id="IPR036791">
    <property type="entry name" value="Ribosomal_bL9_C_sf"/>
</dbReference>
<dbReference type="GO" id="GO:0019843">
    <property type="term" value="F:rRNA binding"/>
    <property type="evidence" value="ECO:0007669"/>
    <property type="project" value="UniProtKB-UniRule"/>
</dbReference>